<proteinExistence type="predicted"/>
<sequence length="54" mass="6232">MTSLLVAPLYFKNVKYAGLNFKESIQSLKNGLYFPFLSESLKLFLSNCSRIHFL</sequence>
<accession>A0A2P2NRU8</accession>
<name>A0A2P2NRU8_RHIMU</name>
<protein>
    <submittedName>
        <fullName evidence="1">Uncharacterized protein</fullName>
    </submittedName>
</protein>
<reference evidence="1" key="1">
    <citation type="submission" date="2018-02" db="EMBL/GenBank/DDBJ databases">
        <title>Rhizophora mucronata_Transcriptome.</title>
        <authorList>
            <person name="Meera S.P."/>
            <person name="Sreeshan A."/>
            <person name="Augustine A."/>
        </authorList>
    </citation>
    <scope>NUCLEOTIDE SEQUENCE</scope>
    <source>
        <tissue evidence="1">Leaf</tissue>
    </source>
</reference>
<organism evidence="1">
    <name type="scientific">Rhizophora mucronata</name>
    <name type="common">Asiatic mangrove</name>
    <dbReference type="NCBI Taxonomy" id="61149"/>
    <lineage>
        <taxon>Eukaryota</taxon>
        <taxon>Viridiplantae</taxon>
        <taxon>Streptophyta</taxon>
        <taxon>Embryophyta</taxon>
        <taxon>Tracheophyta</taxon>
        <taxon>Spermatophyta</taxon>
        <taxon>Magnoliopsida</taxon>
        <taxon>eudicotyledons</taxon>
        <taxon>Gunneridae</taxon>
        <taxon>Pentapetalae</taxon>
        <taxon>rosids</taxon>
        <taxon>fabids</taxon>
        <taxon>Malpighiales</taxon>
        <taxon>Rhizophoraceae</taxon>
        <taxon>Rhizophora</taxon>
    </lineage>
</organism>
<evidence type="ECO:0000313" key="1">
    <source>
        <dbReference type="EMBL" id="MBX45121.1"/>
    </source>
</evidence>
<dbReference type="AlphaFoldDB" id="A0A2P2NRU8"/>
<dbReference type="EMBL" id="GGEC01064637">
    <property type="protein sequence ID" value="MBX45121.1"/>
    <property type="molecule type" value="Transcribed_RNA"/>
</dbReference>